<dbReference type="EMBL" id="FNVQ01000004">
    <property type="protein sequence ID" value="SEG76807.1"/>
    <property type="molecule type" value="Genomic_DNA"/>
</dbReference>
<feature type="binding site" evidence="8">
    <location>
        <position position="61"/>
    </location>
    <ligand>
        <name>GTP</name>
        <dbReference type="ChEBI" id="CHEBI:37565"/>
    </ligand>
</feature>
<evidence type="ECO:0000259" key="9">
    <source>
        <dbReference type="Pfam" id="PF12804"/>
    </source>
</evidence>
<comment type="domain">
    <text evidence="8">The N-terminal domain determines nucleotide recognition and specific binding, while the C-terminal domain determines the specific binding to the target protein.</text>
</comment>
<evidence type="ECO:0000256" key="5">
    <source>
        <dbReference type="ARBA" id="ARBA00022842"/>
    </source>
</evidence>
<evidence type="ECO:0000256" key="3">
    <source>
        <dbReference type="ARBA" id="ARBA00022723"/>
    </source>
</evidence>
<keyword evidence="1 8" id="KW-0963">Cytoplasm</keyword>
<dbReference type="SUPFAM" id="SSF53448">
    <property type="entry name" value="Nucleotide-diphospho-sugar transferases"/>
    <property type="match status" value="1"/>
</dbReference>
<dbReference type="InterPro" id="IPR025877">
    <property type="entry name" value="MobA-like_NTP_Trfase"/>
</dbReference>
<dbReference type="PANTHER" id="PTHR19136">
    <property type="entry name" value="MOLYBDENUM COFACTOR GUANYLYLTRANSFERASE"/>
    <property type="match status" value="1"/>
</dbReference>
<comment type="catalytic activity">
    <reaction evidence="8">
        <text>Mo-molybdopterin + GTP + H(+) = Mo-molybdopterin guanine dinucleotide + diphosphate</text>
        <dbReference type="Rhea" id="RHEA:34243"/>
        <dbReference type="ChEBI" id="CHEBI:15378"/>
        <dbReference type="ChEBI" id="CHEBI:33019"/>
        <dbReference type="ChEBI" id="CHEBI:37565"/>
        <dbReference type="ChEBI" id="CHEBI:71302"/>
        <dbReference type="ChEBI" id="CHEBI:71310"/>
        <dbReference type="EC" id="2.7.7.77"/>
    </reaction>
</comment>
<evidence type="ECO:0000256" key="8">
    <source>
        <dbReference type="HAMAP-Rule" id="MF_00316"/>
    </source>
</evidence>
<dbReference type="GO" id="GO:0005525">
    <property type="term" value="F:GTP binding"/>
    <property type="evidence" value="ECO:0007669"/>
    <property type="project" value="UniProtKB-UniRule"/>
</dbReference>
<dbReference type="InterPro" id="IPR013482">
    <property type="entry name" value="Molybde_CF_guanTrfase"/>
</dbReference>
<dbReference type="GO" id="GO:0005737">
    <property type="term" value="C:cytoplasm"/>
    <property type="evidence" value="ECO:0007669"/>
    <property type="project" value="UniProtKB-SubCell"/>
</dbReference>
<name>A0A1H6CVI6_9GAMM</name>
<dbReference type="RefSeq" id="WP_146071922.1">
    <property type="nucleotide sequence ID" value="NZ_FNVQ01000004.1"/>
</dbReference>
<protein>
    <recommendedName>
        <fullName evidence="8">Molybdenum cofactor guanylyltransferase</fullName>
        <shortName evidence="8">MoCo guanylyltransferase</shortName>
        <ecNumber evidence="8">2.7.7.77</ecNumber>
    </recommendedName>
    <alternativeName>
        <fullName evidence="8">GTP:molybdopterin guanylyltransferase</fullName>
    </alternativeName>
    <alternativeName>
        <fullName evidence="8">Mo-MPT guanylyltransferase</fullName>
    </alternativeName>
    <alternativeName>
        <fullName evidence="8">Molybdopterin guanylyltransferase</fullName>
    </alternativeName>
    <alternativeName>
        <fullName evidence="8">Molybdopterin-guanine dinucleotide synthase</fullName>
        <shortName evidence="8">MGD synthase</shortName>
    </alternativeName>
</protein>
<keyword evidence="4 8" id="KW-0547">Nucleotide-binding</keyword>
<keyword evidence="2 8" id="KW-0808">Transferase</keyword>
<sequence>MSSENNRIRNDRKNYTGLVLAGGRGRRMGGQDKGLIDHDGQPLVSYSLQALQPHCQQIYINCNRNQEAYAAFGFPLISDPDDSFPGPLRALAALLPDLPESNLLILPCDTPDVGPEHMQTLIDVSLNYPGHWVYLRADGRDHPLHALLPQSVRPELLKFIHQSGEQRLMRAIDALPHVAVELTESLMLNLNRAKSK</sequence>
<dbReference type="GO" id="GO:0046872">
    <property type="term" value="F:metal ion binding"/>
    <property type="evidence" value="ECO:0007669"/>
    <property type="project" value="UniProtKB-KW"/>
</dbReference>
<gene>
    <name evidence="8" type="primary">mobA</name>
    <name evidence="10" type="ORF">SAMN05444390_104187</name>
</gene>
<accession>A0A1H6CVI6</accession>
<keyword evidence="10" id="KW-0548">Nucleotidyltransferase</keyword>
<dbReference type="GO" id="GO:1902758">
    <property type="term" value="P:bis(molybdopterin guanine dinucleotide)molybdenum biosynthetic process"/>
    <property type="evidence" value="ECO:0007669"/>
    <property type="project" value="TreeGrafter"/>
</dbReference>
<evidence type="ECO:0000256" key="2">
    <source>
        <dbReference type="ARBA" id="ARBA00022679"/>
    </source>
</evidence>
<evidence type="ECO:0000313" key="11">
    <source>
        <dbReference type="Proteomes" id="UP000236745"/>
    </source>
</evidence>
<dbReference type="Pfam" id="PF12804">
    <property type="entry name" value="NTP_transf_3"/>
    <property type="match status" value="1"/>
</dbReference>
<dbReference type="EC" id="2.7.7.77" evidence="8"/>
<keyword evidence="5 8" id="KW-0460">Magnesium</keyword>
<dbReference type="GO" id="GO:0061603">
    <property type="term" value="F:molybdenum cofactor guanylyltransferase activity"/>
    <property type="evidence" value="ECO:0007669"/>
    <property type="project" value="UniProtKB-EC"/>
</dbReference>
<dbReference type="HAMAP" id="MF_00316">
    <property type="entry name" value="MobA"/>
    <property type="match status" value="1"/>
</dbReference>
<dbReference type="PANTHER" id="PTHR19136:SF81">
    <property type="entry name" value="MOLYBDENUM COFACTOR GUANYLYLTRANSFERASE"/>
    <property type="match status" value="1"/>
</dbReference>
<comment type="function">
    <text evidence="8">Transfers a GMP moiety from GTP to Mo-molybdopterin (Mo-MPT) cofactor (Moco or molybdenum cofactor) to form Mo-molybdopterin guanine dinucleotide (Mo-MGD) cofactor.</text>
</comment>
<feature type="binding site" evidence="8">
    <location>
        <position position="33"/>
    </location>
    <ligand>
        <name>GTP</name>
        <dbReference type="ChEBI" id="CHEBI:37565"/>
    </ligand>
</feature>
<dbReference type="AlphaFoldDB" id="A0A1H6CVI6"/>
<comment type="similarity">
    <text evidence="8">Belongs to the MobA family.</text>
</comment>
<keyword evidence="7 8" id="KW-0501">Molybdenum cofactor biosynthesis</keyword>
<dbReference type="OrthoDB" id="9788394at2"/>
<feature type="binding site" evidence="8">
    <location>
        <position position="109"/>
    </location>
    <ligand>
        <name>GTP</name>
        <dbReference type="ChEBI" id="CHEBI:37565"/>
    </ligand>
</feature>
<evidence type="ECO:0000256" key="1">
    <source>
        <dbReference type="ARBA" id="ARBA00022490"/>
    </source>
</evidence>
<comment type="cofactor">
    <cofactor evidence="8">
        <name>Mg(2+)</name>
        <dbReference type="ChEBI" id="CHEBI:18420"/>
    </cofactor>
</comment>
<dbReference type="InterPro" id="IPR029044">
    <property type="entry name" value="Nucleotide-diphossugar_trans"/>
</dbReference>
<evidence type="ECO:0000256" key="4">
    <source>
        <dbReference type="ARBA" id="ARBA00022741"/>
    </source>
</evidence>
<feature type="binding site" evidence="8">
    <location>
        <begin position="20"/>
        <end position="22"/>
    </location>
    <ligand>
        <name>GTP</name>
        <dbReference type="ChEBI" id="CHEBI:37565"/>
    </ligand>
</feature>
<comment type="subcellular location">
    <subcellularLocation>
        <location evidence="8">Cytoplasm</location>
    </subcellularLocation>
</comment>
<organism evidence="10 11">
    <name type="scientific">Marinobacterium lutimaris</name>
    <dbReference type="NCBI Taxonomy" id="568106"/>
    <lineage>
        <taxon>Bacteria</taxon>
        <taxon>Pseudomonadati</taxon>
        <taxon>Pseudomonadota</taxon>
        <taxon>Gammaproteobacteria</taxon>
        <taxon>Oceanospirillales</taxon>
        <taxon>Oceanospirillaceae</taxon>
        <taxon>Marinobacterium</taxon>
    </lineage>
</organism>
<evidence type="ECO:0000313" key="10">
    <source>
        <dbReference type="EMBL" id="SEG76807.1"/>
    </source>
</evidence>
<evidence type="ECO:0000256" key="7">
    <source>
        <dbReference type="ARBA" id="ARBA00023150"/>
    </source>
</evidence>
<reference evidence="10 11" key="1">
    <citation type="submission" date="2016-10" db="EMBL/GenBank/DDBJ databases">
        <authorList>
            <person name="de Groot N.N."/>
        </authorList>
    </citation>
    <scope>NUCLEOTIDE SEQUENCE [LARGE SCALE GENOMIC DNA]</scope>
    <source>
        <strain evidence="10 11">DSM 22012</strain>
    </source>
</reference>
<feature type="domain" description="MobA-like NTP transferase" evidence="9">
    <location>
        <begin position="17"/>
        <end position="172"/>
    </location>
</feature>
<feature type="binding site" evidence="8">
    <location>
        <position position="109"/>
    </location>
    <ligand>
        <name>Mg(2+)</name>
        <dbReference type="ChEBI" id="CHEBI:18420"/>
    </ligand>
</feature>
<comment type="subunit">
    <text evidence="8">Monomer.</text>
</comment>
<proteinExistence type="inferred from homology"/>
<dbReference type="Proteomes" id="UP000236745">
    <property type="component" value="Unassembled WGS sequence"/>
</dbReference>
<evidence type="ECO:0000256" key="6">
    <source>
        <dbReference type="ARBA" id="ARBA00023134"/>
    </source>
</evidence>
<dbReference type="CDD" id="cd02503">
    <property type="entry name" value="MobA"/>
    <property type="match status" value="1"/>
</dbReference>
<keyword evidence="11" id="KW-1185">Reference proteome</keyword>
<keyword evidence="6 8" id="KW-0342">GTP-binding</keyword>
<dbReference type="Gene3D" id="3.90.550.10">
    <property type="entry name" value="Spore Coat Polysaccharide Biosynthesis Protein SpsA, Chain A"/>
    <property type="match status" value="1"/>
</dbReference>
<keyword evidence="3 8" id="KW-0479">Metal-binding</keyword>
<feature type="binding site" evidence="8">
    <location>
        <position position="79"/>
    </location>
    <ligand>
        <name>GTP</name>
        <dbReference type="ChEBI" id="CHEBI:37565"/>
    </ligand>
</feature>